<dbReference type="RefSeq" id="WP_129030518.1">
    <property type="nucleotide sequence ID" value="NZ_QMAP01000007.1"/>
</dbReference>
<proteinExistence type="predicted"/>
<evidence type="ECO:0000313" key="1">
    <source>
        <dbReference type="EMBL" id="RXI48191.1"/>
    </source>
</evidence>
<dbReference type="NCBIfam" id="NF038073">
    <property type="entry name" value="rSAM_STM4011"/>
    <property type="match status" value="1"/>
</dbReference>
<accession>A0A4Q0VC30</accession>
<dbReference type="AlphaFoldDB" id="A0A4Q0VC30"/>
<dbReference type="Proteomes" id="UP000290921">
    <property type="component" value="Unassembled WGS sequence"/>
</dbReference>
<dbReference type="InterPro" id="IPR047771">
    <property type="entry name" value="Radical_SAM_STM4011-like"/>
</dbReference>
<reference evidence="1 2" key="1">
    <citation type="submission" date="2018-06" db="EMBL/GenBank/DDBJ databases">
        <title>Genome conservation of Clostridium tetani.</title>
        <authorList>
            <person name="Bruggemann H."/>
            <person name="Popoff M.R."/>
        </authorList>
    </citation>
    <scope>NUCLEOTIDE SEQUENCE [LARGE SCALE GENOMIC DNA]</scope>
    <source>
        <strain evidence="1 2">2017.061</strain>
    </source>
</reference>
<name>A0A4Q0VC30_CLOTA</name>
<dbReference type="InterPro" id="IPR013785">
    <property type="entry name" value="Aldolase_TIM"/>
</dbReference>
<dbReference type="SUPFAM" id="SSF102114">
    <property type="entry name" value="Radical SAM enzymes"/>
    <property type="match status" value="1"/>
</dbReference>
<evidence type="ECO:0000313" key="2">
    <source>
        <dbReference type="Proteomes" id="UP000290921"/>
    </source>
</evidence>
<dbReference type="Gene3D" id="3.20.20.70">
    <property type="entry name" value="Aldolase class I"/>
    <property type="match status" value="1"/>
</dbReference>
<organism evidence="1 2">
    <name type="scientific">Clostridium tetani</name>
    <dbReference type="NCBI Taxonomy" id="1513"/>
    <lineage>
        <taxon>Bacteria</taxon>
        <taxon>Bacillati</taxon>
        <taxon>Bacillota</taxon>
        <taxon>Clostridia</taxon>
        <taxon>Eubacteriales</taxon>
        <taxon>Clostridiaceae</taxon>
        <taxon>Clostridium</taxon>
    </lineage>
</organism>
<sequence length="283" mass="33556">MTYTIIYRPSIKYCNYRCEYCPFSKYKFHQSKVEKDKKLFKKFINFITESKNNFKIFIAPKGEILGFDYYKEGITYLSYLQNVEEIIVQTNLSNSINWVDNVNKQKLKLWTTYHPNEIELNKFFSNVNELSEKHITFSVGAVGIKENLCKIKELKFKIEKIKNKKPYVWVNAYKDKKDYYSENDIDEIKKIDSHFEINIKNYKSNGLSCKTGESVFWVEGNGVIHRCYKDNVVLGNIYKDNLEDIKKSTPCRNKICTCFIGYVNIYDLQLENIYKNSLMGRII</sequence>
<dbReference type="EMBL" id="QMAP01000007">
    <property type="protein sequence ID" value="RXI48191.1"/>
    <property type="molecule type" value="Genomic_DNA"/>
</dbReference>
<comment type="caution">
    <text evidence="1">The sequence shown here is derived from an EMBL/GenBank/DDBJ whole genome shotgun (WGS) entry which is preliminary data.</text>
</comment>
<gene>
    <name evidence="1" type="ORF">DP130_08860</name>
</gene>
<dbReference type="InterPro" id="IPR058240">
    <property type="entry name" value="rSAM_sf"/>
</dbReference>
<protein>
    <submittedName>
        <fullName evidence="1">Radical SAM protein</fullName>
    </submittedName>
</protein>